<protein>
    <submittedName>
        <fullName evidence="1">Uncharacterized protein</fullName>
    </submittedName>
</protein>
<organism evidence="1 3">
    <name type="scientific">Adineta ricciae</name>
    <name type="common">Rotifer</name>
    <dbReference type="NCBI Taxonomy" id="249248"/>
    <lineage>
        <taxon>Eukaryota</taxon>
        <taxon>Metazoa</taxon>
        <taxon>Spiralia</taxon>
        <taxon>Gnathifera</taxon>
        <taxon>Rotifera</taxon>
        <taxon>Eurotatoria</taxon>
        <taxon>Bdelloidea</taxon>
        <taxon>Adinetida</taxon>
        <taxon>Adinetidae</taxon>
        <taxon>Adineta</taxon>
    </lineage>
</organism>
<evidence type="ECO:0000313" key="2">
    <source>
        <dbReference type="EMBL" id="CAF1332380.1"/>
    </source>
</evidence>
<dbReference type="Proteomes" id="UP000663828">
    <property type="component" value="Unassembled WGS sequence"/>
</dbReference>
<dbReference type="AlphaFoldDB" id="A0A815EYG9"/>
<dbReference type="Proteomes" id="UP000663852">
    <property type="component" value="Unassembled WGS sequence"/>
</dbReference>
<dbReference type="OrthoDB" id="10000281at2759"/>
<proteinExistence type="predicted"/>
<evidence type="ECO:0000313" key="3">
    <source>
        <dbReference type="Proteomes" id="UP000663828"/>
    </source>
</evidence>
<dbReference type="EMBL" id="CAJNOR010002596">
    <property type="protein sequence ID" value="CAF1316218.1"/>
    <property type="molecule type" value="Genomic_DNA"/>
</dbReference>
<keyword evidence="3" id="KW-1185">Reference proteome</keyword>
<sequence length="125" mass="14105">MHLRDACFELKVGQMHSGLHKLASKWLHISDSYVASSNDCVKLLHPLEITDNVLSTIFMGGIDFYSTVFIHGIRFTSADYAQGKVGDDSSIIFKTGLQENFGRIRRIFTVNDTGPIFYVDVFKKN</sequence>
<name>A0A815EYG9_ADIRI</name>
<accession>A0A815EYG9</accession>
<reference evidence="1" key="1">
    <citation type="submission" date="2021-02" db="EMBL/GenBank/DDBJ databases">
        <authorList>
            <person name="Nowell W R."/>
        </authorList>
    </citation>
    <scope>NUCLEOTIDE SEQUENCE</scope>
</reference>
<dbReference type="EMBL" id="CAJNOJ010000246">
    <property type="protein sequence ID" value="CAF1332380.1"/>
    <property type="molecule type" value="Genomic_DNA"/>
</dbReference>
<evidence type="ECO:0000313" key="1">
    <source>
        <dbReference type="EMBL" id="CAF1316218.1"/>
    </source>
</evidence>
<comment type="caution">
    <text evidence="1">The sequence shown here is derived from an EMBL/GenBank/DDBJ whole genome shotgun (WGS) entry which is preliminary data.</text>
</comment>
<gene>
    <name evidence="2" type="ORF">EDS130_LOCUS32263</name>
    <name evidence="1" type="ORF">XAT740_LOCUS29656</name>
</gene>